<comment type="caution">
    <text evidence="2">The sequence shown here is derived from an EMBL/GenBank/DDBJ whole genome shotgun (WGS) entry which is preliminary data.</text>
</comment>
<name>A0A226DG72_FOLCA</name>
<feature type="compositionally biased region" description="Basic and acidic residues" evidence="1">
    <location>
        <begin position="157"/>
        <end position="172"/>
    </location>
</feature>
<organism evidence="2 3">
    <name type="scientific">Folsomia candida</name>
    <name type="common">Springtail</name>
    <dbReference type="NCBI Taxonomy" id="158441"/>
    <lineage>
        <taxon>Eukaryota</taxon>
        <taxon>Metazoa</taxon>
        <taxon>Ecdysozoa</taxon>
        <taxon>Arthropoda</taxon>
        <taxon>Hexapoda</taxon>
        <taxon>Collembola</taxon>
        <taxon>Entomobryomorpha</taxon>
        <taxon>Isotomoidea</taxon>
        <taxon>Isotomidae</taxon>
        <taxon>Proisotominae</taxon>
        <taxon>Folsomia</taxon>
    </lineage>
</organism>
<dbReference type="Proteomes" id="UP000198287">
    <property type="component" value="Unassembled WGS sequence"/>
</dbReference>
<feature type="region of interest" description="Disordered" evidence="1">
    <location>
        <begin position="121"/>
        <end position="185"/>
    </location>
</feature>
<evidence type="ECO:0000313" key="2">
    <source>
        <dbReference type="EMBL" id="OXA43581.1"/>
    </source>
</evidence>
<feature type="compositionally biased region" description="Basic and acidic residues" evidence="1">
    <location>
        <begin position="78"/>
        <end position="90"/>
    </location>
</feature>
<feature type="region of interest" description="Disordered" evidence="1">
    <location>
        <begin position="1"/>
        <end position="90"/>
    </location>
</feature>
<accession>A0A226DG72</accession>
<feature type="compositionally biased region" description="Polar residues" evidence="1">
    <location>
        <begin position="1"/>
        <end position="30"/>
    </location>
</feature>
<protein>
    <submittedName>
        <fullName evidence="2">Uncharacterized protein</fullName>
    </submittedName>
</protein>
<dbReference type="OrthoDB" id="6516375at2759"/>
<evidence type="ECO:0000256" key="1">
    <source>
        <dbReference type="SAM" id="MobiDB-lite"/>
    </source>
</evidence>
<dbReference type="EMBL" id="LNIX01000021">
    <property type="protein sequence ID" value="OXA43581.1"/>
    <property type="molecule type" value="Genomic_DNA"/>
</dbReference>
<keyword evidence="3" id="KW-1185">Reference proteome</keyword>
<dbReference type="AlphaFoldDB" id="A0A226DG72"/>
<sequence>MSPSTSFSCNACASSSWEEAQSPPTQTNDKNALFRAAYLLSSPPESEGGGDTNPDDMPMTMLDRIPQKSTSASTYGGRRGEIRGYKRRDGGIRHRYEFEPWIVPTGTKHSDEPQAEKRSEIALDGQTERDGSAARKLASSGDSEYWKRQAAQLYPEGGRDDETNSDSGHQHPEQPVPGTNEASEMTMTLIPSYIRYNRLMKRSPRCLRRCLAQGVLHPSQCHSLC</sequence>
<reference evidence="2 3" key="1">
    <citation type="submission" date="2015-12" db="EMBL/GenBank/DDBJ databases">
        <title>The genome of Folsomia candida.</title>
        <authorList>
            <person name="Faddeeva A."/>
            <person name="Derks M.F."/>
            <person name="Anvar Y."/>
            <person name="Smit S."/>
            <person name="Van Straalen N."/>
            <person name="Roelofs D."/>
        </authorList>
    </citation>
    <scope>NUCLEOTIDE SEQUENCE [LARGE SCALE GENOMIC DNA]</scope>
    <source>
        <strain evidence="2 3">VU population</strain>
        <tissue evidence="2">Whole body</tissue>
    </source>
</reference>
<gene>
    <name evidence="2" type="ORF">Fcan01_21651</name>
</gene>
<evidence type="ECO:0000313" key="3">
    <source>
        <dbReference type="Proteomes" id="UP000198287"/>
    </source>
</evidence>
<proteinExistence type="predicted"/>
<feature type="compositionally biased region" description="Basic and acidic residues" evidence="1">
    <location>
        <begin position="121"/>
        <end position="133"/>
    </location>
</feature>